<name>A0A6J6BYM9_9ZZZZ</name>
<feature type="domain" description="Peptidase M20 dimerisation" evidence="1">
    <location>
        <begin position="190"/>
        <end position="277"/>
    </location>
</feature>
<dbReference type="EMBL" id="CAEZTO010000001">
    <property type="protein sequence ID" value="CAB4561236.1"/>
    <property type="molecule type" value="Genomic_DNA"/>
</dbReference>
<dbReference type="Gene3D" id="3.40.630.10">
    <property type="entry name" value="Zn peptidases"/>
    <property type="match status" value="1"/>
</dbReference>
<dbReference type="SUPFAM" id="SSF55031">
    <property type="entry name" value="Bacterial exopeptidase dimerisation domain"/>
    <property type="match status" value="1"/>
</dbReference>
<dbReference type="InterPro" id="IPR011650">
    <property type="entry name" value="Peptidase_M20_dimer"/>
</dbReference>
<accession>A0A6J6BYM9</accession>
<reference evidence="2" key="1">
    <citation type="submission" date="2020-05" db="EMBL/GenBank/DDBJ databases">
        <authorList>
            <person name="Chiriac C."/>
            <person name="Salcher M."/>
            <person name="Ghai R."/>
            <person name="Kavagutti S V."/>
        </authorList>
    </citation>
    <scope>NUCLEOTIDE SEQUENCE</scope>
</reference>
<dbReference type="InterPro" id="IPR002933">
    <property type="entry name" value="Peptidase_M20"/>
</dbReference>
<dbReference type="GO" id="GO:0016787">
    <property type="term" value="F:hydrolase activity"/>
    <property type="evidence" value="ECO:0007669"/>
    <property type="project" value="InterPro"/>
</dbReference>
<dbReference type="InterPro" id="IPR036264">
    <property type="entry name" value="Bact_exopeptidase_dim_dom"/>
</dbReference>
<dbReference type="Pfam" id="PF07687">
    <property type="entry name" value="M20_dimer"/>
    <property type="match status" value="1"/>
</dbReference>
<gene>
    <name evidence="2" type="ORF">UFOPK1503_00449</name>
    <name evidence="3" type="ORF">UFOPK1693_00032</name>
</gene>
<sequence>MPSAQDLLREAAEYGPTMVEIRRELHQMPEFALNLPNTQKKILQSIEGLGEITLGKGLTSIALLIKGKNPGPTVLLRADMDALKVVEETDLPYASTNGYMHACGHDLHMAAAIGAAHLIASHKERLNGDVLMWFQPGEEGHHGADVMIEEGMLEVSGSRPIAAYGLHVFTSMPKGLIACKSGPLMASAGDLTVTFHGSGGHGSMPWLSKDPVTPMVESITALQNLLNKQFDQFDPVILNVGWIRAGDDATTNVIADSASFGATVRTFSEENTKKLHELAPRLIHSIAEGFSVRADVSFGQATKVLLNDAAAVQRVEEVSKQLVGDQGYMPMQKPIAGGEDFASIVAEVPGAFVFVGACPPDIDFQTAPTNHSAKAKFDDSVLPLCAALLASLAFSHLS</sequence>
<dbReference type="InterPro" id="IPR017439">
    <property type="entry name" value="Amidohydrolase"/>
</dbReference>
<dbReference type="NCBIfam" id="TIGR01891">
    <property type="entry name" value="amidohydrolases"/>
    <property type="match status" value="1"/>
</dbReference>
<dbReference type="EMBL" id="CAEZST010000005">
    <property type="protein sequence ID" value="CAB4543827.1"/>
    <property type="molecule type" value="Genomic_DNA"/>
</dbReference>
<dbReference type="PIRSF" id="PIRSF005962">
    <property type="entry name" value="Pept_M20D_amidohydro"/>
    <property type="match status" value="1"/>
</dbReference>
<evidence type="ECO:0000259" key="1">
    <source>
        <dbReference type="Pfam" id="PF07687"/>
    </source>
</evidence>
<dbReference type="Pfam" id="PF01546">
    <property type="entry name" value="Peptidase_M20"/>
    <property type="match status" value="1"/>
</dbReference>
<evidence type="ECO:0000313" key="3">
    <source>
        <dbReference type="EMBL" id="CAB4561236.1"/>
    </source>
</evidence>
<dbReference type="PANTHER" id="PTHR11014">
    <property type="entry name" value="PEPTIDASE M20 FAMILY MEMBER"/>
    <property type="match status" value="1"/>
</dbReference>
<dbReference type="SUPFAM" id="SSF53187">
    <property type="entry name" value="Zn-dependent exopeptidases"/>
    <property type="match status" value="1"/>
</dbReference>
<dbReference type="AlphaFoldDB" id="A0A6J6BYM9"/>
<protein>
    <submittedName>
        <fullName evidence="2">Unannotated protein</fullName>
    </submittedName>
</protein>
<organism evidence="2">
    <name type="scientific">freshwater metagenome</name>
    <dbReference type="NCBI Taxonomy" id="449393"/>
    <lineage>
        <taxon>unclassified sequences</taxon>
        <taxon>metagenomes</taxon>
        <taxon>ecological metagenomes</taxon>
    </lineage>
</organism>
<proteinExistence type="predicted"/>
<dbReference type="Gene3D" id="3.30.70.360">
    <property type="match status" value="1"/>
</dbReference>
<evidence type="ECO:0000313" key="2">
    <source>
        <dbReference type="EMBL" id="CAB4543827.1"/>
    </source>
</evidence>
<dbReference type="CDD" id="cd03886">
    <property type="entry name" value="M20_Acy1"/>
    <property type="match status" value="1"/>
</dbReference>
<dbReference type="PANTHER" id="PTHR11014:SF63">
    <property type="entry name" value="METALLOPEPTIDASE, PUTATIVE (AFU_ORTHOLOGUE AFUA_6G09600)-RELATED"/>
    <property type="match status" value="1"/>
</dbReference>